<keyword evidence="2" id="KW-0472">Membrane</keyword>
<dbReference type="Proteomes" id="UP000515123">
    <property type="component" value="Linkage group 24"/>
</dbReference>
<evidence type="ECO:0000313" key="3">
    <source>
        <dbReference type="Proteomes" id="UP000515123"/>
    </source>
</evidence>
<accession>A0A6P5H5S2</accession>
<gene>
    <name evidence="4" type="primary">LOC109728830</name>
</gene>
<feature type="transmembrane region" description="Helical" evidence="2">
    <location>
        <begin position="200"/>
        <end position="222"/>
    </location>
</feature>
<reference evidence="3" key="1">
    <citation type="journal article" date="2015" name="Nat. Genet.">
        <title>The pineapple genome and the evolution of CAM photosynthesis.</title>
        <authorList>
            <person name="Ming R."/>
            <person name="VanBuren R."/>
            <person name="Wai C.M."/>
            <person name="Tang H."/>
            <person name="Schatz M.C."/>
            <person name="Bowers J.E."/>
            <person name="Lyons E."/>
            <person name="Wang M.L."/>
            <person name="Chen J."/>
            <person name="Biggers E."/>
            <person name="Zhang J."/>
            <person name="Huang L."/>
            <person name="Zhang L."/>
            <person name="Miao W."/>
            <person name="Zhang J."/>
            <person name="Ye Z."/>
            <person name="Miao C."/>
            <person name="Lin Z."/>
            <person name="Wang H."/>
            <person name="Zhou H."/>
            <person name="Yim W.C."/>
            <person name="Priest H.D."/>
            <person name="Zheng C."/>
            <person name="Woodhouse M."/>
            <person name="Edger P.P."/>
            <person name="Guyot R."/>
            <person name="Guo H.B."/>
            <person name="Guo H."/>
            <person name="Zheng G."/>
            <person name="Singh R."/>
            <person name="Sharma A."/>
            <person name="Min X."/>
            <person name="Zheng Y."/>
            <person name="Lee H."/>
            <person name="Gurtowski J."/>
            <person name="Sedlazeck F.J."/>
            <person name="Harkess A."/>
            <person name="McKain M.R."/>
            <person name="Liao Z."/>
            <person name="Fang J."/>
            <person name="Liu J."/>
            <person name="Zhang X."/>
            <person name="Zhang Q."/>
            <person name="Hu W."/>
            <person name="Qin Y."/>
            <person name="Wang K."/>
            <person name="Chen L.Y."/>
            <person name="Shirley N."/>
            <person name="Lin Y.R."/>
            <person name="Liu L.Y."/>
            <person name="Hernandez A.G."/>
            <person name="Wright C.L."/>
            <person name="Bulone V."/>
            <person name="Tuskan G.A."/>
            <person name="Heath K."/>
            <person name="Zee F."/>
            <person name="Moore P.H."/>
            <person name="Sunkar R."/>
            <person name="Leebens-Mack J.H."/>
            <person name="Mockler T."/>
            <person name="Bennetzen J.L."/>
            <person name="Freeling M."/>
            <person name="Sankoff D."/>
            <person name="Paterson A.H."/>
            <person name="Zhu X."/>
            <person name="Yang X."/>
            <person name="Smith J.A."/>
            <person name="Cushman J.C."/>
            <person name="Paull R.E."/>
            <person name="Yu Q."/>
        </authorList>
    </citation>
    <scope>NUCLEOTIDE SEQUENCE [LARGE SCALE GENOMIC DNA]</scope>
    <source>
        <strain evidence="3">cv. F153</strain>
    </source>
</reference>
<dbReference type="Gramene" id="Aco026752.1.mrna1">
    <property type="protein sequence ID" value="Aco026752.1.mrna1"/>
    <property type="gene ID" value="Aco026752.1.path1"/>
</dbReference>
<reference evidence="4" key="2">
    <citation type="submission" date="2025-08" db="UniProtKB">
        <authorList>
            <consortium name="RefSeq"/>
        </authorList>
    </citation>
    <scope>IDENTIFICATION</scope>
    <source>
        <tissue evidence="4">Leaf</tissue>
    </source>
</reference>
<dbReference type="AlphaFoldDB" id="A0A6P5H5S2"/>
<keyword evidence="3" id="KW-1185">Reference proteome</keyword>
<evidence type="ECO:0000256" key="1">
    <source>
        <dbReference type="SAM" id="MobiDB-lite"/>
    </source>
</evidence>
<dbReference type="OrthoDB" id="568307at2759"/>
<evidence type="ECO:0000256" key="2">
    <source>
        <dbReference type="SAM" id="Phobius"/>
    </source>
</evidence>
<dbReference type="GeneID" id="109728830"/>
<evidence type="ECO:0000313" key="4">
    <source>
        <dbReference type="RefSeq" id="XP_020114952.1"/>
    </source>
</evidence>
<feature type="compositionally biased region" description="Low complexity" evidence="1">
    <location>
        <begin position="84"/>
        <end position="93"/>
    </location>
</feature>
<keyword evidence="2" id="KW-0812">Transmembrane</keyword>
<organism evidence="3 4">
    <name type="scientific">Ananas comosus</name>
    <name type="common">Pineapple</name>
    <name type="synonym">Ananas ananas</name>
    <dbReference type="NCBI Taxonomy" id="4615"/>
    <lineage>
        <taxon>Eukaryota</taxon>
        <taxon>Viridiplantae</taxon>
        <taxon>Streptophyta</taxon>
        <taxon>Embryophyta</taxon>
        <taxon>Tracheophyta</taxon>
        <taxon>Spermatophyta</taxon>
        <taxon>Magnoliopsida</taxon>
        <taxon>Liliopsida</taxon>
        <taxon>Poales</taxon>
        <taxon>Bromeliaceae</taxon>
        <taxon>Bromelioideae</taxon>
        <taxon>Ananas</taxon>
    </lineage>
</organism>
<protein>
    <submittedName>
        <fullName evidence="4">Protein LOW PSII ACCUMULATION 2, chloroplastic</fullName>
    </submittedName>
</protein>
<name>A0A6P5H5S2_ANACO</name>
<dbReference type="RefSeq" id="XP_020114952.1">
    <property type="nucleotide sequence ID" value="XM_020259363.1"/>
</dbReference>
<dbReference type="PANTHER" id="PTHR37385:SF2">
    <property type="entry name" value="PROTEIN LPA2"/>
    <property type="match status" value="1"/>
</dbReference>
<proteinExistence type="predicted"/>
<dbReference type="PANTHER" id="PTHR37385">
    <property type="entry name" value="PROTEIN LOW PSII ACCUMULATION 2, CHLOROPLASTIC"/>
    <property type="match status" value="1"/>
</dbReference>
<dbReference type="InterPro" id="IPR038789">
    <property type="entry name" value="LPA2-like"/>
</dbReference>
<keyword evidence="2" id="KW-1133">Transmembrane helix</keyword>
<sequence length="232" mass="24600">MAEAEAKDKEAMESACSLLLLGPLRLPPPPLLPLPLHSHKKPSAFPRPPPHSVVSLPPLSSAPFRAAALIPRAAPPEAEDAAVSDDAAVSEAPGSKVPTGFGAGAAADSKKAKKGKGKGKGKEKERGSVIRRSPIQRPSLLYPSAEDAQSSKEEKQRPSVNESAFLLAWLGLGSLILVEGVVLAASGFLPEEWDDFFVKYLYPSFTPTVFLFLGGTVAYGVFKYLQAEKTKS</sequence>
<feature type="transmembrane region" description="Helical" evidence="2">
    <location>
        <begin position="164"/>
        <end position="188"/>
    </location>
</feature>
<dbReference type="GO" id="GO:0009507">
    <property type="term" value="C:chloroplast"/>
    <property type="evidence" value="ECO:0007669"/>
    <property type="project" value="TreeGrafter"/>
</dbReference>
<feature type="region of interest" description="Disordered" evidence="1">
    <location>
        <begin position="76"/>
        <end position="130"/>
    </location>
</feature>